<dbReference type="GO" id="GO:0016746">
    <property type="term" value="F:acyltransferase activity"/>
    <property type="evidence" value="ECO:0007669"/>
    <property type="project" value="UniProtKB-KW"/>
</dbReference>
<reference evidence="4 5" key="1">
    <citation type="submission" date="2024-04" db="EMBL/GenBank/DDBJ databases">
        <title>Genome assembly C_amara_ONT_v2.</title>
        <authorList>
            <person name="Yant L."/>
            <person name="Moore C."/>
            <person name="Slenker M."/>
        </authorList>
    </citation>
    <scope>NUCLEOTIDE SEQUENCE [LARGE SCALE GENOMIC DNA]</scope>
    <source>
        <tissue evidence="4">Leaf</tissue>
    </source>
</reference>
<keyword evidence="5" id="KW-1185">Reference proteome</keyword>
<evidence type="ECO:0000256" key="1">
    <source>
        <dbReference type="ARBA" id="ARBA00022679"/>
    </source>
</evidence>
<organism evidence="4 5">
    <name type="scientific">Cardamine amara subsp. amara</name>
    <dbReference type="NCBI Taxonomy" id="228776"/>
    <lineage>
        <taxon>Eukaryota</taxon>
        <taxon>Viridiplantae</taxon>
        <taxon>Streptophyta</taxon>
        <taxon>Embryophyta</taxon>
        <taxon>Tracheophyta</taxon>
        <taxon>Spermatophyta</taxon>
        <taxon>Magnoliopsida</taxon>
        <taxon>eudicotyledons</taxon>
        <taxon>Gunneridae</taxon>
        <taxon>Pentapetalae</taxon>
        <taxon>rosids</taxon>
        <taxon>malvids</taxon>
        <taxon>Brassicales</taxon>
        <taxon>Brassicaceae</taxon>
        <taxon>Cardamineae</taxon>
        <taxon>Cardamine</taxon>
    </lineage>
</organism>
<dbReference type="InterPro" id="IPR016039">
    <property type="entry name" value="Thiolase-like"/>
</dbReference>
<keyword evidence="1" id="KW-0808">Transferase</keyword>
<evidence type="ECO:0000259" key="3">
    <source>
        <dbReference type="Pfam" id="PF00195"/>
    </source>
</evidence>
<evidence type="ECO:0000313" key="4">
    <source>
        <dbReference type="EMBL" id="KAL1213961.1"/>
    </source>
</evidence>
<comment type="caution">
    <text evidence="4">The sequence shown here is derived from an EMBL/GenBank/DDBJ whole genome shotgun (WGS) entry which is preliminary data.</text>
</comment>
<dbReference type="PANTHER" id="PTHR11877:SF14">
    <property type="entry name" value="CHALCONE SYNTHASE"/>
    <property type="match status" value="1"/>
</dbReference>
<protein>
    <submittedName>
        <fullName evidence="4">Chalcone synthase 2</fullName>
    </submittedName>
</protein>
<dbReference type="AlphaFoldDB" id="A0ABD1BI84"/>
<accession>A0ABD1BI84</accession>
<dbReference type="EMBL" id="JBANAX010000325">
    <property type="protein sequence ID" value="KAL1213961.1"/>
    <property type="molecule type" value="Genomic_DNA"/>
</dbReference>
<feature type="domain" description="Chalcone/stilbene synthase N-terminal" evidence="3">
    <location>
        <begin position="14"/>
        <end position="75"/>
    </location>
</feature>
<dbReference type="Proteomes" id="UP001558713">
    <property type="component" value="Unassembled WGS sequence"/>
</dbReference>
<gene>
    <name evidence="4" type="ORF">V5N11_007325</name>
</gene>
<dbReference type="PANTHER" id="PTHR11877">
    <property type="entry name" value="HYDROXYMETHYLGLUTARYL-COA SYNTHASE"/>
    <property type="match status" value="1"/>
</dbReference>
<name>A0ABD1BI84_CARAN</name>
<dbReference type="SUPFAM" id="SSF53901">
    <property type="entry name" value="Thiolase-like"/>
    <property type="match status" value="1"/>
</dbReference>
<dbReference type="InterPro" id="IPR011141">
    <property type="entry name" value="Polyketide_synthase_type-III"/>
</dbReference>
<evidence type="ECO:0000256" key="2">
    <source>
        <dbReference type="ARBA" id="ARBA00023315"/>
    </source>
</evidence>
<dbReference type="Gene3D" id="3.40.47.10">
    <property type="match status" value="1"/>
</dbReference>
<sequence>MSTKAVKNGEYTPQEIMVLEVSKLNKEGAVKAVKVWGQPNSKITHLVFYTTSRRDMPGPDHHLTKLLGRTHSIQHFPVPLWLLSRGYCPQSLQGLC</sequence>
<evidence type="ECO:0000313" key="5">
    <source>
        <dbReference type="Proteomes" id="UP001558713"/>
    </source>
</evidence>
<keyword evidence="2" id="KW-0012">Acyltransferase</keyword>
<proteinExistence type="predicted"/>
<dbReference type="InterPro" id="IPR001099">
    <property type="entry name" value="Chalcone/stilbene_synt_N"/>
</dbReference>
<dbReference type="Pfam" id="PF00195">
    <property type="entry name" value="Chal_sti_synt_N"/>
    <property type="match status" value="1"/>
</dbReference>